<feature type="region of interest" description="Disordered" evidence="6">
    <location>
        <begin position="1041"/>
        <end position="1064"/>
    </location>
</feature>
<evidence type="ECO:0000256" key="6">
    <source>
        <dbReference type="SAM" id="MobiDB-lite"/>
    </source>
</evidence>
<feature type="compositionally biased region" description="Acidic residues" evidence="6">
    <location>
        <begin position="743"/>
        <end position="752"/>
    </location>
</feature>
<dbReference type="PANTHER" id="PTHR23030">
    <property type="entry name" value="PCD6 INTERACTING PROTEIN-RELATED"/>
    <property type="match status" value="1"/>
</dbReference>
<dbReference type="InterPro" id="IPR038499">
    <property type="entry name" value="BRO1_sf"/>
</dbReference>
<sequence>MEGVPRLYMIGIPAKRCADNHTPDFATALNHHIRQSYGRDPSLYSADIDTLLGLRQSAMNAVMSSVCSVNDCTALKRYYAHLVRITDKFPKLMQQKIVGVKEPYEDVAITKIEEPTPALTFTWKRTLGGKTNRCINDIDAASLVVDSGDIGYEMRCVLYNLGAAHSRLASAQDRSPPLVTSNTSTTAGEESPSNTALKIACTHLQCSAWAFQQLLGNGENNNEHTKWHHRQQPPVTSRAVLEFAYNVTLAQAQECILEKSMMDGRKPLIIAKVSAMICEYFAGAVNAVLRVEREPYCVSASRIEKWRLYSEFKCRYYGAITALFQGQHVQDQLQQMGTRVSYYRRAVNLLGRAGQISENGGKSMTLVSREDDSADDDYYYYLDSEVGRIGSGRLAATKELEMRRDTLSFAMDVAAAKWRAAKSENELIYHEPVIPVLSDEDDSDCLGNSSSSTSSSQHHNLDRVKGASLVKPIGFSVDDPELLAVVVSNNESSSFTSTVTTLFRDIVPTVSRNRAATYRTEKRAMEAYVQSLCQEADDRLTKFVDRLHLECLDMYKNYSNEYENDENNIKNELPQQLVNCCAAYQALLHQRREERERDPSSANKEDQLDIDMDRLSAAVQAVDGMLDEIDRLLKTEELGDSEYRRTVGRPYDYSAGRMRELRREASRYREAHVGRARDSWVTLSRAVRDRRRRDLELLALPPDELAARLPPARPSISAIASEVATADGIDSTSSYNSAAESSDPNEDSESDDNTGGRLRQSKRESIMRLDRLKMVVDKMQEVREQRQMLLSKLREEMNREDKEAAAAGQDDSDVLVELRGSNLDVSMAVKKKLDDQYGTMVNLIERNLVAQQNVLDGVRTAYACAARERRAYANAMERRRTVIASLLDAYESFLIANGGTPSETNSDMVTASPTSGILPDTVLAERCAKGLDFYQRMLTNVSKLLQRVKGACQVQTEQRDQIIKQHRQWEQQPEDDLTTNIGGLDDLLAAVSTVDNQDHNQEDLAVLIKNFGSSVGSNKPSVPLGGHWNQQHHLRRLSPLGSEQQKQHYHQYSHSQTQLPSSSTFTTGVSGDVIGYYDYYHDDQSDIKANTGHNGNINTAQQQQQSAAHTMFPPVTAEYNVSVGSTAIASSINSTAASLSSPRSSSVLAYNYYNYQLPTANLATNPSLSSASYNNVNTITGSTTDIPATSLLNTTRMGANSGNSVFPSAAAAAAVAALQRPLPTPYSIGNGSTIANITTGIGYGASRSFGYHQPSHVLPTQQPQFYSQRYQQPISTLPSISDDTTGVGTAGVFLQQQQQLITNGSISVSLQSPLPLSSPSISSISVNNSGPATSVNSSIAITSGSNTFTNANYFNQLPAQQQQLQLYQQQQSQLYQQQQQPQLYQQQSQLYQQQQPQMYQQLQQTQLKNIGQNTSGILHYPTSLQQHQQPSQLYQSQNQLQSNTSTTNLQQPSSSLSNNSVNGNNYYQQLPQYQPSTTVASVTPNNTTMALNNYYYQQPSMATTPVIFSQNQQQSQYYQQQLPAVTSISTPVVNLLDDDLQISGPPPIQPEKISIIGGNDNNTTTSTANIIK</sequence>
<gene>
    <name evidence="9" type="primary">LOC112691256</name>
</gene>
<keyword evidence="4" id="KW-0967">Endosome</keyword>
<keyword evidence="8" id="KW-1185">Reference proteome</keyword>
<dbReference type="GO" id="GO:0005768">
    <property type="term" value="C:endosome"/>
    <property type="evidence" value="ECO:0007669"/>
    <property type="project" value="UniProtKB-SubCell"/>
</dbReference>
<dbReference type="OrthoDB" id="10266451at2759"/>
<dbReference type="PROSITE" id="PS51180">
    <property type="entry name" value="BRO1"/>
    <property type="match status" value="1"/>
</dbReference>
<evidence type="ECO:0000313" key="8">
    <source>
        <dbReference type="Proteomes" id="UP000694846"/>
    </source>
</evidence>
<keyword evidence="5" id="KW-0175">Coiled coil</keyword>
<evidence type="ECO:0000256" key="5">
    <source>
        <dbReference type="SAM" id="Coils"/>
    </source>
</evidence>
<feature type="coiled-coil region" evidence="5">
    <location>
        <begin position="776"/>
        <end position="810"/>
    </location>
</feature>
<organism evidence="8 9">
    <name type="scientific">Sipha flava</name>
    <name type="common">yellow sugarcane aphid</name>
    <dbReference type="NCBI Taxonomy" id="143950"/>
    <lineage>
        <taxon>Eukaryota</taxon>
        <taxon>Metazoa</taxon>
        <taxon>Ecdysozoa</taxon>
        <taxon>Arthropoda</taxon>
        <taxon>Hexapoda</taxon>
        <taxon>Insecta</taxon>
        <taxon>Pterygota</taxon>
        <taxon>Neoptera</taxon>
        <taxon>Paraneoptera</taxon>
        <taxon>Hemiptera</taxon>
        <taxon>Sternorrhyncha</taxon>
        <taxon>Aphidomorpha</taxon>
        <taxon>Aphidoidea</taxon>
        <taxon>Aphididae</taxon>
        <taxon>Sipha</taxon>
    </lineage>
</organism>
<name>A0A8B8GD98_9HEMI</name>
<dbReference type="Proteomes" id="UP000694846">
    <property type="component" value="Unplaced"/>
</dbReference>
<accession>A0A8B8GD98</accession>
<dbReference type="InterPro" id="IPR004328">
    <property type="entry name" value="BRO1_dom"/>
</dbReference>
<feature type="domain" description="BRO1" evidence="7">
    <location>
        <begin position="8"/>
        <end position="524"/>
    </location>
</feature>
<evidence type="ECO:0000259" key="7">
    <source>
        <dbReference type="PROSITE" id="PS51180"/>
    </source>
</evidence>
<comment type="subcellular location">
    <subcellularLocation>
        <location evidence="2">Cytoplasm</location>
    </subcellularLocation>
    <subcellularLocation>
        <location evidence="1">Endosome</location>
    </subcellularLocation>
</comment>
<evidence type="ECO:0000256" key="4">
    <source>
        <dbReference type="ARBA" id="ARBA00022753"/>
    </source>
</evidence>
<dbReference type="Pfam" id="PF13949">
    <property type="entry name" value="ALIX_LYPXL_bnd"/>
    <property type="match status" value="1"/>
</dbReference>
<dbReference type="GO" id="GO:0032456">
    <property type="term" value="P:endocytic recycling"/>
    <property type="evidence" value="ECO:0007669"/>
    <property type="project" value="TreeGrafter"/>
</dbReference>
<feature type="region of interest" description="Disordered" evidence="6">
    <location>
        <begin position="172"/>
        <end position="191"/>
    </location>
</feature>
<evidence type="ECO:0000256" key="3">
    <source>
        <dbReference type="ARBA" id="ARBA00022490"/>
    </source>
</evidence>
<dbReference type="Pfam" id="PF03097">
    <property type="entry name" value="BRO1"/>
    <property type="match status" value="1"/>
</dbReference>
<protein>
    <submittedName>
        <fullName evidence="9">Uncharacterized protein LOC112691256 isoform X1</fullName>
    </submittedName>
</protein>
<evidence type="ECO:0000256" key="2">
    <source>
        <dbReference type="ARBA" id="ARBA00004496"/>
    </source>
</evidence>
<evidence type="ECO:0000256" key="1">
    <source>
        <dbReference type="ARBA" id="ARBA00004177"/>
    </source>
</evidence>
<feature type="compositionally biased region" description="Low complexity" evidence="6">
    <location>
        <begin position="731"/>
        <end position="742"/>
    </location>
</feature>
<reference evidence="9" key="1">
    <citation type="submission" date="2025-08" db="UniProtKB">
        <authorList>
            <consortium name="RefSeq"/>
        </authorList>
    </citation>
    <scope>IDENTIFICATION</scope>
    <source>
        <tissue evidence="9">Whole body</tissue>
    </source>
</reference>
<dbReference type="GeneID" id="112691256"/>
<dbReference type="SMART" id="SM01041">
    <property type="entry name" value="BRO1"/>
    <property type="match status" value="1"/>
</dbReference>
<proteinExistence type="predicted"/>
<dbReference type="PANTHER" id="PTHR23030:SF30">
    <property type="entry name" value="TYROSINE-PROTEIN PHOSPHATASE NON-RECEPTOR TYPE 23"/>
    <property type="match status" value="1"/>
</dbReference>
<dbReference type="Gene3D" id="1.20.120.560">
    <property type="entry name" value="alix/aip1 in complex with the ypdl late domain"/>
    <property type="match status" value="1"/>
</dbReference>
<keyword evidence="3" id="KW-0963">Cytoplasm</keyword>
<feature type="region of interest" description="Disordered" evidence="6">
    <location>
        <begin position="440"/>
        <end position="461"/>
    </location>
</feature>
<dbReference type="InterPro" id="IPR025304">
    <property type="entry name" value="ALIX_V_dom"/>
</dbReference>
<feature type="compositionally biased region" description="Polar residues" evidence="6">
    <location>
        <begin position="178"/>
        <end position="191"/>
    </location>
</feature>
<dbReference type="GO" id="GO:0045022">
    <property type="term" value="P:early endosome to late endosome transport"/>
    <property type="evidence" value="ECO:0007669"/>
    <property type="project" value="TreeGrafter"/>
</dbReference>
<dbReference type="GO" id="GO:0043328">
    <property type="term" value="P:protein transport to vacuole involved in ubiquitin-dependent protein catabolic process via the multivesicular body sorting pathway"/>
    <property type="evidence" value="ECO:0007669"/>
    <property type="project" value="TreeGrafter"/>
</dbReference>
<dbReference type="RefSeq" id="XP_025421199.1">
    <property type="nucleotide sequence ID" value="XM_025565414.1"/>
</dbReference>
<dbReference type="Gene3D" id="1.25.40.280">
    <property type="entry name" value="alix/aip1 like domains"/>
    <property type="match status" value="1"/>
</dbReference>
<dbReference type="Gene3D" id="1.20.140.50">
    <property type="entry name" value="alix/aip1 like domains"/>
    <property type="match status" value="1"/>
</dbReference>
<feature type="region of interest" description="Disordered" evidence="6">
    <location>
        <begin position="727"/>
        <end position="763"/>
    </location>
</feature>
<feature type="region of interest" description="Disordered" evidence="6">
    <location>
        <begin position="1424"/>
        <end position="1467"/>
    </location>
</feature>
<evidence type="ECO:0000313" key="9">
    <source>
        <dbReference type="RefSeq" id="XP_025421199.1"/>
    </source>
</evidence>